<proteinExistence type="predicted"/>
<comment type="caution">
    <text evidence="2">The sequence shown here is derived from an EMBL/GenBank/DDBJ whole genome shotgun (WGS) entry which is preliminary data.</text>
</comment>
<feature type="compositionally biased region" description="Basic and acidic residues" evidence="1">
    <location>
        <begin position="60"/>
        <end position="74"/>
    </location>
</feature>
<dbReference type="AlphaFoldDB" id="A0AAD8FMH6"/>
<evidence type="ECO:0000256" key="1">
    <source>
        <dbReference type="SAM" id="MobiDB-lite"/>
    </source>
</evidence>
<reference evidence="2" key="1">
    <citation type="journal article" date="2023" name="PLoS Negl. Trop. Dis.">
        <title>A genome sequence for Biomphalaria pfeifferi, the major vector snail for the human-infecting parasite Schistosoma mansoni.</title>
        <authorList>
            <person name="Bu L."/>
            <person name="Lu L."/>
            <person name="Laidemitt M.R."/>
            <person name="Zhang S.M."/>
            <person name="Mutuku M."/>
            <person name="Mkoji G."/>
            <person name="Steinauer M."/>
            <person name="Loker E.S."/>
        </authorList>
    </citation>
    <scope>NUCLEOTIDE SEQUENCE</scope>
    <source>
        <strain evidence="2">KasaAsao</strain>
    </source>
</reference>
<dbReference type="Proteomes" id="UP001233172">
    <property type="component" value="Unassembled WGS sequence"/>
</dbReference>
<evidence type="ECO:0000313" key="2">
    <source>
        <dbReference type="EMBL" id="KAK0068931.1"/>
    </source>
</evidence>
<dbReference type="EMBL" id="JASAOG010000004">
    <property type="protein sequence ID" value="KAK0068931.1"/>
    <property type="molecule type" value="Genomic_DNA"/>
</dbReference>
<organism evidence="2 3">
    <name type="scientific">Biomphalaria pfeifferi</name>
    <name type="common">Bloodfluke planorb</name>
    <name type="synonym">Freshwater snail</name>
    <dbReference type="NCBI Taxonomy" id="112525"/>
    <lineage>
        <taxon>Eukaryota</taxon>
        <taxon>Metazoa</taxon>
        <taxon>Spiralia</taxon>
        <taxon>Lophotrochozoa</taxon>
        <taxon>Mollusca</taxon>
        <taxon>Gastropoda</taxon>
        <taxon>Heterobranchia</taxon>
        <taxon>Euthyneura</taxon>
        <taxon>Panpulmonata</taxon>
        <taxon>Hygrophila</taxon>
        <taxon>Lymnaeoidea</taxon>
        <taxon>Planorbidae</taxon>
        <taxon>Biomphalaria</taxon>
    </lineage>
</organism>
<evidence type="ECO:0000313" key="3">
    <source>
        <dbReference type="Proteomes" id="UP001233172"/>
    </source>
</evidence>
<accession>A0AAD8FMH6</accession>
<name>A0AAD8FMH6_BIOPF</name>
<sequence>MMNVSKRLNHVKMKILVVSKETFLCTLHRRGRSNCSSSAGAVSSQAAAHASRLKQFTAPRQRDKALRHRPNPES</sequence>
<feature type="region of interest" description="Disordered" evidence="1">
    <location>
        <begin position="50"/>
        <end position="74"/>
    </location>
</feature>
<keyword evidence="3" id="KW-1185">Reference proteome</keyword>
<reference evidence="2" key="2">
    <citation type="submission" date="2023-04" db="EMBL/GenBank/DDBJ databases">
        <authorList>
            <person name="Bu L."/>
            <person name="Lu L."/>
            <person name="Laidemitt M.R."/>
            <person name="Zhang S.M."/>
            <person name="Mutuku M."/>
            <person name="Mkoji G."/>
            <person name="Steinauer M."/>
            <person name="Loker E.S."/>
        </authorList>
    </citation>
    <scope>NUCLEOTIDE SEQUENCE</scope>
    <source>
        <strain evidence="2">KasaAsao</strain>
        <tissue evidence="2">Whole Snail</tissue>
    </source>
</reference>
<protein>
    <submittedName>
        <fullName evidence="2">Uncharacterized protein</fullName>
    </submittedName>
</protein>
<gene>
    <name evidence="2" type="ORF">Bpfe_001894</name>
</gene>